<proteinExistence type="predicted"/>
<evidence type="ECO:0000313" key="2">
    <source>
        <dbReference type="Proteomes" id="UP000006882"/>
    </source>
</evidence>
<dbReference type="Gramene" id="ONI02724">
    <property type="protein sequence ID" value="ONI02724"/>
    <property type="gene ID" value="PRUPE_6G218000"/>
</dbReference>
<reference evidence="1 2" key="1">
    <citation type="journal article" date="2013" name="Nat. Genet.">
        <title>The high-quality draft genome of peach (Prunus persica) identifies unique patterns of genetic diversity, domestication and genome evolution.</title>
        <authorList>
            <consortium name="International Peach Genome Initiative"/>
            <person name="Verde I."/>
            <person name="Abbott A.G."/>
            <person name="Scalabrin S."/>
            <person name="Jung S."/>
            <person name="Shu S."/>
            <person name="Marroni F."/>
            <person name="Zhebentyayeva T."/>
            <person name="Dettori M.T."/>
            <person name="Grimwood J."/>
            <person name="Cattonaro F."/>
            <person name="Zuccolo A."/>
            <person name="Rossini L."/>
            <person name="Jenkins J."/>
            <person name="Vendramin E."/>
            <person name="Meisel L.A."/>
            <person name="Decroocq V."/>
            <person name="Sosinski B."/>
            <person name="Prochnik S."/>
            <person name="Mitros T."/>
            <person name="Policriti A."/>
            <person name="Cipriani G."/>
            <person name="Dondini L."/>
            <person name="Ficklin S."/>
            <person name="Goodstein D.M."/>
            <person name="Xuan P."/>
            <person name="Del Fabbro C."/>
            <person name="Aramini V."/>
            <person name="Copetti D."/>
            <person name="Gonzalez S."/>
            <person name="Horner D.S."/>
            <person name="Falchi R."/>
            <person name="Lucas S."/>
            <person name="Mica E."/>
            <person name="Maldonado J."/>
            <person name="Lazzari B."/>
            <person name="Bielenberg D."/>
            <person name="Pirona R."/>
            <person name="Miculan M."/>
            <person name="Barakat A."/>
            <person name="Testolin R."/>
            <person name="Stella A."/>
            <person name="Tartarini S."/>
            <person name="Tonutti P."/>
            <person name="Arus P."/>
            <person name="Orellana A."/>
            <person name="Wells C."/>
            <person name="Main D."/>
            <person name="Vizzotto G."/>
            <person name="Silva H."/>
            <person name="Salamini F."/>
            <person name="Schmutz J."/>
            <person name="Morgante M."/>
            <person name="Rokhsar D.S."/>
        </authorList>
    </citation>
    <scope>NUCLEOTIDE SEQUENCE [LARGE SCALE GENOMIC DNA]</scope>
    <source>
        <strain evidence="2">cv. Nemared</strain>
    </source>
</reference>
<accession>A0A251NTV0</accession>
<name>A0A251NTV0_PRUPE</name>
<organism evidence="1 2">
    <name type="scientific">Prunus persica</name>
    <name type="common">Peach</name>
    <name type="synonym">Amygdalus persica</name>
    <dbReference type="NCBI Taxonomy" id="3760"/>
    <lineage>
        <taxon>Eukaryota</taxon>
        <taxon>Viridiplantae</taxon>
        <taxon>Streptophyta</taxon>
        <taxon>Embryophyta</taxon>
        <taxon>Tracheophyta</taxon>
        <taxon>Spermatophyta</taxon>
        <taxon>Magnoliopsida</taxon>
        <taxon>eudicotyledons</taxon>
        <taxon>Gunneridae</taxon>
        <taxon>Pentapetalae</taxon>
        <taxon>rosids</taxon>
        <taxon>fabids</taxon>
        <taxon>Rosales</taxon>
        <taxon>Rosaceae</taxon>
        <taxon>Amygdaloideae</taxon>
        <taxon>Amygdaleae</taxon>
        <taxon>Prunus</taxon>
    </lineage>
</organism>
<dbReference type="Proteomes" id="UP000006882">
    <property type="component" value="Chromosome G6"/>
</dbReference>
<protein>
    <submittedName>
        <fullName evidence="1">Uncharacterized protein</fullName>
    </submittedName>
</protein>
<gene>
    <name evidence="1" type="ORF">PRUPE_6G218000</name>
</gene>
<evidence type="ECO:0000313" key="1">
    <source>
        <dbReference type="EMBL" id="ONI02724.1"/>
    </source>
</evidence>
<dbReference type="AlphaFoldDB" id="A0A251NTV0"/>
<dbReference type="EMBL" id="CM007656">
    <property type="protein sequence ID" value="ONI02724.1"/>
    <property type="molecule type" value="Genomic_DNA"/>
</dbReference>
<keyword evidence="2" id="KW-1185">Reference proteome</keyword>
<sequence length="135" mass="15442">MTMYCQLLLVANTKVLFKTRRKLEHDNVLSIIISCKHKRLANVIRLLIILVLVWPKDVQQDPLVGCCLRYASVSTCWDVSSHTQDVVIAAIRSFLPLWVSSSLSFSISWCFHSSHWSSNSELEDQPQLKSIVELN</sequence>